<evidence type="ECO:0000256" key="2">
    <source>
        <dbReference type="SAM" id="SignalP"/>
    </source>
</evidence>
<feature type="domain" description="FAS1" evidence="3">
    <location>
        <begin position="193"/>
        <end position="373"/>
    </location>
</feature>
<dbReference type="SUPFAM" id="SSF82153">
    <property type="entry name" value="FAS1 domain"/>
    <property type="match status" value="2"/>
</dbReference>
<dbReference type="InParanoid" id="A0A0L0HP52"/>
<dbReference type="OMA" id="YSSTIWA"/>
<dbReference type="InterPro" id="IPR036378">
    <property type="entry name" value="FAS1_dom_sf"/>
</dbReference>
<feature type="region of interest" description="Disordered" evidence="1">
    <location>
        <begin position="314"/>
        <end position="334"/>
    </location>
</feature>
<sequence length="386" mass="45493">MHRFAILFALLACLFTSVKTSPLSGALFISNLDEESVELFTNTLKDRQEGSLIDRLRGDKRFSRFVDALSRDRGLRDDLENKDKKATVFAPTNEAFKHMEDDRRRNNDEREMGEILRYHICPDMNIRSDEMHRGMLLRTDLRLKKLNDRHQRIRVFRFRGDVWLNMRARIVEKDMEAENGRIHAIDRILIPPRDAREMLYMMPSEFSTFLSGAERTDMGKHMADEKGLTIFAPSNEAWQRLGFENLRYLFSCVGQDRQHGMERHHECKGVQDLKRIIQYHMGRDLAYTTDMMEKREMRLKTLYEDKTVLVEAKERNHKDRDRDSYSDSCSGKDRDRKHDVRRYMFLINKGEAKVQFADGLAENGAIHMIDSVLVPDDVKLPHDRFD</sequence>
<feature type="domain" description="FAS1" evidence="3">
    <location>
        <begin position="49"/>
        <end position="189"/>
    </location>
</feature>
<dbReference type="SMART" id="SM00554">
    <property type="entry name" value="FAS1"/>
    <property type="match status" value="2"/>
</dbReference>
<dbReference type="AlphaFoldDB" id="A0A0L0HP52"/>
<dbReference type="GO" id="GO:0005615">
    <property type="term" value="C:extracellular space"/>
    <property type="evidence" value="ECO:0007669"/>
    <property type="project" value="TreeGrafter"/>
</dbReference>
<dbReference type="InterPro" id="IPR050904">
    <property type="entry name" value="Adhesion/Biosynth-related"/>
</dbReference>
<dbReference type="EMBL" id="KQ257452">
    <property type="protein sequence ID" value="KND02838.1"/>
    <property type="molecule type" value="Genomic_DNA"/>
</dbReference>
<proteinExistence type="predicted"/>
<organism evidence="4 5">
    <name type="scientific">Spizellomyces punctatus (strain DAOM BR117)</name>
    <dbReference type="NCBI Taxonomy" id="645134"/>
    <lineage>
        <taxon>Eukaryota</taxon>
        <taxon>Fungi</taxon>
        <taxon>Fungi incertae sedis</taxon>
        <taxon>Chytridiomycota</taxon>
        <taxon>Chytridiomycota incertae sedis</taxon>
        <taxon>Chytridiomycetes</taxon>
        <taxon>Spizellomycetales</taxon>
        <taxon>Spizellomycetaceae</taxon>
        <taxon>Spizellomyces</taxon>
    </lineage>
</organism>
<dbReference type="eggNOG" id="KOG1437">
    <property type="taxonomic scope" value="Eukaryota"/>
</dbReference>
<dbReference type="Proteomes" id="UP000053201">
    <property type="component" value="Unassembled WGS sequence"/>
</dbReference>
<dbReference type="Gene3D" id="2.30.180.10">
    <property type="entry name" value="FAS1 domain"/>
    <property type="match status" value="2"/>
</dbReference>
<feature type="signal peptide" evidence="2">
    <location>
        <begin position="1"/>
        <end position="20"/>
    </location>
</feature>
<dbReference type="GeneID" id="27685550"/>
<dbReference type="Pfam" id="PF02469">
    <property type="entry name" value="Fasciclin"/>
    <property type="match status" value="2"/>
</dbReference>
<reference evidence="4 5" key="1">
    <citation type="submission" date="2009-08" db="EMBL/GenBank/DDBJ databases">
        <title>The Genome Sequence of Spizellomyces punctatus strain DAOM BR117.</title>
        <authorList>
            <consortium name="The Broad Institute Genome Sequencing Platform"/>
            <person name="Russ C."/>
            <person name="Cuomo C."/>
            <person name="Shea T."/>
            <person name="Young S.K."/>
            <person name="Zeng Q."/>
            <person name="Koehrsen M."/>
            <person name="Haas B."/>
            <person name="Borodovsky M."/>
            <person name="Guigo R."/>
            <person name="Alvarado L."/>
            <person name="Berlin A."/>
            <person name="Bochicchio J."/>
            <person name="Borenstein D."/>
            <person name="Chapman S."/>
            <person name="Chen Z."/>
            <person name="Engels R."/>
            <person name="Freedman E."/>
            <person name="Gellesch M."/>
            <person name="Goldberg J."/>
            <person name="Griggs A."/>
            <person name="Gujja S."/>
            <person name="Heiman D."/>
            <person name="Hepburn T."/>
            <person name="Howarth C."/>
            <person name="Jen D."/>
            <person name="Larson L."/>
            <person name="Lewis B."/>
            <person name="Mehta T."/>
            <person name="Park D."/>
            <person name="Pearson M."/>
            <person name="Roberts A."/>
            <person name="Saif S."/>
            <person name="Shenoy N."/>
            <person name="Sisk P."/>
            <person name="Stolte C."/>
            <person name="Sykes S."/>
            <person name="Thomson T."/>
            <person name="Walk T."/>
            <person name="White J."/>
            <person name="Yandava C."/>
            <person name="Burger G."/>
            <person name="Gray M.W."/>
            <person name="Holland P.W.H."/>
            <person name="King N."/>
            <person name="Lang F.B.F."/>
            <person name="Roger A.J."/>
            <person name="Ruiz-Trillo I."/>
            <person name="Lander E."/>
            <person name="Nusbaum C."/>
        </authorList>
    </citation>
    <scope>NUCLEOTIDE SEQUENCE [LARGE SCALE GENOMIC DNA]</scope>
    <source>
        <strain evidence="4 5">DAOM BR117</strain>
    </source>
</reference>
<evidence type="ECO:0000256" key="1">
    <source>
        <dbReference type="SAM" id="MobiDB-lite"/>
    </source>
</evidence>
<gene>
    <name evidence="4" type="ORF">SPPG_01918</name>
</gene>
<name>A0A0L0HP52_SPIPD</name>
<dbReference type="OrthoDB" id="7700931at2759"/>
<evidence type="ECO:0000313" key="4">
    <source>
        <dbReference type="EMBL" id="KND02838.1"/>
    </source>
</evidence>
<dbReference type="InterPro" id="IPR000782">
    <property type="entry name" value="FAS1_domain"/>
</dbReference>
<protein>
    <recommendedName>
        <fullName evidence="3">FAS1 domain-containing protein</fullName>
    </recommendedName>
</protein>
<keyword evidence="5" id="KW-1185">Reference proteome</keyword>
<dbReference type="PANTHER" id="PTHR10900">
    <property type="entry name" value="PERIOSTIN-RELATED"/>
    <property type="match status" value="1"/>
</dbReference>
<evidence type="ECO:0000259" key="3">
    <source>
        <dbReference type="PROSITE" id="PS50213"/>
    </source>
</evidence>
<dbReference type="STRING" id="645134.A0A0L0HP52"/>
<accession>A0A0L0HP52</accession>
<dbReference type="RefSeq" id="XP_016610877.1">
    <property type="nucleotide sequence ID" value="XM_016750227.1"/>
</dbReference>
<evidence type="ECO:0000313" key="5">
    <source>
        <dbReference type="Proteomes" id="UP000053201"/>
    </source>
</evidence>
<dbReference type="PANTHER" id="PTHR10900:SF77">
    <property type="entry name" value="FI19380P1"/>
    <property type="match status" value="1"/>
</dbReference>
<feature type="chain" id="PRO_5005540225" description="FAS1 domain-containing protein" evidence="2">
    <location>
        <begin position="21"/>
        <end position="386"/>
    </location>
</feature>
<keyword evidence="2" id="KW-0732">Signal</keyword>
<dbReference type="PROSITE" id="PS50213">
    <property type="entry name" value="FAS1"/>
    <property type="match status" value="2"/>
</dbReference>
<dbReference type="VEuPathDB" id="FungiDB:SPPG_01918"/>